<keyword evidence="4" id="KW-0732">Signal</keyword>
<dbReference type="SUPFAM" id="SSF88713">
    <property type="entry name" value="Glycoside hydrolase/deacetylase"/>
    <property type="match status" value="1"/>
</dbReference>
<reference evidence="8" key="2">
    <citation type="journal article" date="2017" name="Plant Physiol. Biochem.">
        <title>Differential oxidative and antioxidative response of duckweed Lemna minor toward plant growth promoting/inhibiting bacteria.</title>
        <authorList>
            <person name="Ishizawa H."/>
            <person name="Kuroda M."/>
            <person name="Morikawa M."/>
            <person name="Ike M."/>
        </authorList>
    </citation>
    <scope>NUCLEOTIDE SEQUENCE [LARGE SCALE GENOMIC DNA]</scope>
    <source>
        <strain evidence="8">M6</strain>
    </source>
</reference>
<dbReference type="GO" id="GO:0016810">
    <property type="term" value="F:hydrolase activity, acting on carbon-nitrogen (but not peptide) bonds"/>
    <property type="evidence" value="ECO:0007669"/>
    <property type="project" value="InterPro"/>
</dbReference>
<name>A0A3G9GB34_9CAUL</name>
<sequence length="255" mass="27442">MSYAEAYAADRSLYGKLRRRASKLLFRKPAQLKGLAKPLLTFSFDDAPQSAAIAGAGILERHGYRATYFISAGLMGQDSHFGPYTTAAQIAALNARGHEIACHTLMHMDCGRAKGADIALSVDENQKLIQSLGVPSSTTFAYPYGDVSPQAKAVLGDRYRSSRALHHGLIRSGSDLNQAPAIGIEGDSGERLALEWMAQALKTPQSWVVLYTHDVRENPSPWGCTPETLETLATAAQTLGFEVVTYAEGARRAGG</sequence>
<dbReference type="PROSITE" id="PS51677">
    <property type="entry name" value="NODB"/>
    <property type="match status" value="1"/>
</dbReference>
<dbReference type="AlphaFoldDB" id="A0A3G9GB34"/>
<dbReference type="InterPro" id="IPR051398">
    <property type="entry name" value="Polysacch_Deacetylase"/>
</dbReference>
<organism evidence="7 8">
    <name type="scientific">Asticcacaulis excentricus</name>
    <dbReference type="NCBI Taxonomy" id="78587"/>
    <lineage>
        <taxon>Bacteria</taxon>
        <taxon>Pseudomonadati</taxon>
        <taxon>Pseudomonadota</taxon>
        <taxon>Alphaproteobacteria</taxon>
        <taxon>Caulobacterales</taxon>
        <taxon>Caulobacteraceae</taxon>
        <taxon>Asticcacaulis</taxon>
    </lineage>
</organism>
<dbReference type="RefSeq" id="WP_126424066.1">
    <property type="nucleotide sequence ID" value="NZ_AP018828.1"/>
</dbReference>
<accession>A0A3G9GB34</accession>
<comment type="function">
    <text evidence="1">Is involved in generating a small heat-stable compound (Nod), an acylated oligomer of N-acetylglucosamine, that stimulates mitosis in various plant protoplasts.</text>
</comment>
<dbReference type="PANTHER" id="PTHR34216">
    <property type="match status" value="1"/>
</dbReference>
<reference evidence="8" key="1">
    <citation type="journal article" date="2017" name="Biotechnol. Biofuels">
        <title>Evaluation of environmental bacterial communities as a factor affecting the growth of duckweed Lemna minor.</title>
        <authorList>
            <person name="Ishizawa H."/>
            <person name="Kuroda M."/>
            <person name="Morikawa M."/>
            <person name="Ike M."/>
        </authorList>
    </citation>
    <scope>NUCLEOTIDE SEQUENCE [LARGE SCALE GENOMIC DNA]</scope>
    <source>
        <strain evidence="8">M6</strain>
    </source>
</reference>
<dbReference type="OrthoDB" id="2795102at2"/>
<dbReference type="CDD" id="cd10967">
    <property type="entry name" value="CE4_GLA_like_6s"/>
    <property type="match status" value="1"/>
</dbReference>
<dbReference type="Gene3D" id="3.20.20.370">
    <property type="entry name" value="Glycoside hydrolase/deacetylase"/>
    <property type="match status" value="1"/>
</dbReference>
<evidence type="ECO:0000256" key="3">
    <source>
        <dbReference type="ARBA" id="ARBA00020071"/>
    </source>
</evidence>
<evidence type="ECO:0000259" key="6">
    <source>
        <dbReference type="PROSITE" id="PS51677"/>
    </source>
</evidence>
<dbReference type="InterPro" id="IPR011330">
    <property type="entry name" value="Glyco_hydro/deAcase_b/a-brl"/>
</dbReference>
<dbReference type="GO" id="GO:0005975">
    <property type="term" value="P:carbohydrate metabolic process"/>
    <property type="evidence" value="ECO:0007669"/>
    <property type="project" value="InterPro"/>
</dbReference>
<dbReference type="InterPro" id="IPR002509">
    <property type="entry name" value="NODB_dom"/>
</dbReference>
<evidence type="ECO:0000256" key="4">
    <source>
        <dbReference type="ARBA" id="ARBA00022729"/>
    </source>
</evidence>
<dbReference type="PANTHER" id="PTHR34216:SF11">
    <property type="entry name" value="CHITOOLIGOSACCHARIDE DEACETYLASE"/>
    <property type="match status" value="1"/>
</dbReference>
<evidence type="ECO:0000256" key="5">
    <source>
        <dbReference type="ARBA" id="ARBA00032976"/>
    </source>
</evidence>
<feature type="domain" description="NodB homology" evidence="6">
    <location>
        <begin position="38"/>
        <end position="244"/>
    </location>
</feature>
<evidence type="ECO:0000256" key="2">
    <source>
        <dbReference type="ARBA" id="ARBA00010973"/>
    </source>
</evidence>
<dbReference type="Pfam" id="PF01522">
    <property type="entry name" value="Polysacc_deac_1"/>
    <property type="match status" value="1"/>
</dbReference>
<gene>
    <name evidence="7" type="ORF">EM6_3125</name>
</gene>
<protein>
    <recommendedName>
        <fullName evidence="3">Chitooligosaccharide deacetylase</fullName>
    </recommendedName>
    <alternativeName>
        <fullName evidence="5">Nodulation protein B</fullName>
    </alternativeName>
</protein>
<evidence type="ECO:0000256" key="1">
    <source>
        <dbReference type="ARBA" id="ARBA00003236"/>
    </source>
</evidence>
<evidence type="ECO:0000313" key="7">
    <source>
        <dbReference type="EMBL" id="BBF82484.1"/>
    </source>
</evidence>
<dbReference type="Proteomes" id="UP000278756">
    <property type="component" value="Chromosome 2"/>
</dbReference>
<dbReference type="EMBL" id="AP018828">
    <property type="protein sequence ID" value="BBF82484.1"/>
    <property type="molecule type" value="Genomic_DNA"/>
</dbReference>
<comment type="similarity">
    <text evidence="2">Belongs to the polysaccharide deacetylase family.</text>
</comment>
<proteinExistence type="inferred from homology"/>
<evidence type="ECO:0000313" key="8">
    <source>
        <dbReference type="Proteomes" id="UP000278756"/>
    </source>
</evidence>